<feature type="domain" description="TF-B3" evidence="7">
    <location>
        <begin position="103"/>
        <end position="192"/>
    </location>
</feature>
<dbReference type="PROSITE" id="PS50863">
    <property type="entry name" value="B3"/>
    <property type="match status" value="1"/>
</dbReference>
<evidence type="ECO:0000313" key="8">
    <source>
        <dbReference type="EMBL" id="KAG5551377.1"/>
    </source>
</evidence>
<comment type="subcellular location">
    <subcellularLocation>
        <location evidence="1">Nucleus</location>
    </subcellularLocation>
</comment>
<proteinExistence type="predicted"/>
<keyword evidence="6" id="KW-0812">Transmembrane</keyword>
<evidence type="ECO:0000256" key="1">
    <source>
        <dbReference type="ARBA" id="ARBA00004123"/>
    </source>
</evidence>
<name>A0AAV6KFS7_9ERIC</name>
<gene>
    <name evidence="8" type="ORF">RHGRI_009705</name>
</gene>
<keyword evidence="6" id="KW-0472">Membrane</keyword>
<keyword evidence="6" id="KW-1133">Transmembrane helix</keyword>
<sequence length="380" mass="44259">MARCTPFVRCRYIETTDTNNNTTTVFNLINISGDAESIATVTNRNTNTPRYRAHDAFVEQYSYLHNNGPTEWMFEDDFQDWVAKLQYYSFVEQRLEMTQPCWFFKWITDDTPFTNGNLAIPETLRRVLQADNNITWILFKNQARVWPVQIVNHRFGVGWTDFFVDNQLMDGYQIVLASETMCIFEVLIFNKEHTAIFNTYSNQNDLPAPFYHLPAVLKTSCFPRIWFDRTTICEFAIGCHIEDDVIKAFQDRLEQYFEHDCEQQIVFALQEHEWTIPVLRGAINEEALEDFIGELDLSIALGDKHIQYTFDNSTIVGCVCKYFTAFDITGLQTIVTCVILFILNTFVVVFMNNEPCAFVTMLVLLSMTGDFVPILRRAYN</sequence>
<evidence type="ECO:0000256" key="2">
    <source>
        <dbReference type="ARBA" id="ARBA00023015"/>
    </source>
</evidence>
<evidence type="ECO:0000256" key="4">
    <source>
        <dbReference type="ARBA" id="ARBA00023163"/>
    </source>
</evidence>
<keyword evidence="5" id="KW-0539">Nucleus</keyword>
<dbReference type="EMBL" id="JACTNZ010000004">
    <property type="protein sequence ID" value="KAG5551377.1"/>
    <property type="molecule type" value="Genomic_DNA"/>
</dbReference>
<protein>
    <recommendedName>
        <fullName evidence="7">TF-B3 domain-containing protein</fullName>
    </recommendedName>
</protein>
<evidence type="ECO:0000256" key="6">
    <source>
        <dbReference type="SAM" id="Phobius"/>
    </source>
</evidence>
<evidence type="ECO:0000256" key="3">
    <source>
        <dbReference type="ARBA" id="ARBA00023125"/>
    </source>
</evidence>
<keyword evidence="4" id="KW-0804">Transcription</keyword>
<evidence type="ECO:0000256" key="5">
    <source>
        <dbReference type="ARBA" id="ARBA00023242"/>
    </source>
</evidence>
<organism evidence="8 9">
    <name type="scientific">Rhododendron griersonianum</name>
    <dbReference type="NCBI Taxonomy" id="479676"/>
    <lineage>
        <taxon>Eukaryota</taxon>
        <taxon>Viridiplantae</taxon>
        <taxon>Streptophyta</taxon>
        <taxon>Embryophyta</taxon>
        <taxon>Tracheophyta</taxon>
        <taxon>Spermatophyta</taxon>
        <taxon>Magnoliopsida</taxon>
        <taxon>eudicotyledons</taxon>
        <taxon>Gunneridae</taxon>
        <taxon>Pentapetalae</taxon>
        <taxon>asterids</taxon>
        <taxon>Ericales</taxon>
        <taxon>Ericaceae</taxon>
        <taxon>Ericoideae</taxon>
        <taxon>Rhodoreae</taxon>
        <taxon>Rhododendron</taxon>
    </lineage>
</organism>
<keyword evidence="2" id="KW-0805">Transcription regulation</keyword>
<comment type="caution">
    <text evidence="8">The sequence shown here is derived from an EMBL/GenBank/DDBJ whole genome shotgun (WGS) entry which is preliminary data.</text>
</comment>
<dbReference type="GO" id="GO:0005634">
    <property type="term" value="C:nucleus"/>
    <property type="evidence" value="ECO:0007669"/>
    <property type="project" value="UniProtKB-SubCell"/>
</dbReference>
<dbReference type="SUPFAM" id="SSF101936">
    <property type="entry name" value="DNA-binding pseudobarrel domain"/>
    <property type="match status" value="1"/>
</dbReference>
<keyword evidence="3" id="KW-0238">DNA-binding</keyword>
<dbReference type="Proteomes" id="UP000823749">
    <property type="component" value="Chromosome 4"/>
</dbReference>
<keyword evidence="9" id="KW-1185">Reference proteome</keyword>
<evidence type="ECO:0000259" key="7">
    <source>
        <dbReference type="PROSITE" id="PS50863"/>
    </source>
</evidence>
<reference evidence="8" key="1">
    <citation type="submission" date="2020-08" db="EMBL/GenBank/DDBJ databases">
        <title>Plant Genome Project.</title>
        <authorList>
            <person name="Zhang R.-G."/>
        </authorList>
    </citation>
    <scope>NUCLEOTIDE SEQUENCE</scope>
    <source>
        <strain evidence="8">WSP0</strain>
        <tissue evidence="8">Leaf</tissue>
    </source>
</reference>
<dbReference type="GO" id="GO:0003677">
    <property type="term" value="F:DNA binding"/>
    <property type="evidence" value="ECO:0007669"/>
    <property type="project" value="UniProtKB-KW"/>
</dbReference>
<dbReference type="Gene3D" id="2.40.330.10">
    <property type="entry name" value="DNA-binding pseudobarrel domain"/>
    <property type="match status" value="1"/>
</dbReference>
<evidence type="ECO:0000313" key="9">
    <source>
        <dbReference type="Proteomes" id="UP000823749"/>
    </source>
</evidence>
<feature type="transmembrane region" description="Helical" evidence="6">
    <location>
        <begin position="331"/>
        <end position="351"/>
    </location>
</feature>
<accession>A0AAV6KFS7</accession>
<dbReference type="InterPro" id="IPR015300">
    <property type="entry name" value="DNA-bd_pseudobarrel_sf"/>
</dbReference>
<feature type="transmembrane region" description="Helical" evidence="6">
    <location>
        <begin position="357"/>
        <end position="375"/>
    </location>
</feature>
<dbReference type="AlphaFoldDB" id="A0AAV6KFS7"/>
<dbReference type="InterPro" id="IPR003340">
    <property type="entry name" value="B3_DNA-bd"/>
</dbReference>